<organism evidence="2 3">
    <name type="scientific">Petrolisthes manimaculis</name>
    <dbReference type="NCBI Taxonomy" id="1843537"/>
    <lineage>
        <taxon>Eukaryota</taxon>
        <taxon>Metazoa</taxon>
        <taxon>Ecdysozoa</taxon>
        <taxon>Arthropoda</taxon>
        <taxon>Crustacea</taxon>
        <taxon>Multicrustacea</taxon>
        <taxon>Malacostraca</taxon>
        <taxon>Eumalacostraca</taxon>
        <taxon>Eucarida</taxon>
        <taxon>Decapoda</taxon>
        <taxon>Pleocyemata</taxon>
        <taxon>Anomura</taxon>
        <taxon>Galatheoidea</taxon>
        <taxon>Porcellanidae</taxon>
        <taxon>Petrolisthes</taxon>
    </lineage>
</organism>
<gene>
    <name evidence="2" type="ORF">Pmani_021378</name>
</gene>
<comment type="caution">
    <text evidence="2">The sequence shown here is derived from an EMBL/GenBank/DDBJ whole genome shotgun (WGS) entry which is preliminary data.</text>
</comment>
<evidence type="ECO:0000256" key="1">
    <source>
        <dbReference type="SAM" id="MobiDB-lite"/>
    </source>
</evidence>
<evidence type="ECO:0000313" key="2">
    <source>
        <dbReference type="EMBL" id="KAK4306829.1"/>
    </source>
</evidence>
<dbReference type="Proteomes" id="UP001292094">
    <property type="component" value="Unassembled WGS sequence"/>
</dbReference>
<feature type="region of interest" description="Disordered" evidence="1">
    <location>
        <begin position="1"/>
        <end position="21"/>
    </location>
</feature>
<keyword evidence="3" id="KW-1185">Reference proteome</keyword>
<proteinExistence type="predicted"/>
<sequence length="120" mass="12866">METRVGGEQGHGDRGLGETKVEKRMNVHLSVSGVGVNARVVRSVFTKPSRGTHPTCSLPGGTNGQRFVAVCRARRSCQGGKHSHCSVTLGCPHSQSRLRCLCVNSVSLQFVSLHTLETVL</sequence>
<evidence type="ECO:0000313" key="3">
    <source>
        <dbReference type="Proteomes" id="UP001292094"/>
    </source>
</evidence>
<name>A0AAE1U5J0_9EUCA</name>
<dbReference type="AlphaFoldDB" id="A0AAE1U5J0"/>
<protein>
    <submittedName>
        <fullName evidence="2">Uncharacterized protein</fullName>
    </submittedName>
</protein>
<accession>A0AAE1U5J0</accession>
<reference evidence="2" key="1">
    <citation type="submission" date="2023-11" db="EMBL/GenBank/DDBJ databases">
        <title>Genome assemblies of two species of porcelain crab, Petrolisthes cinctipes and Petrolisthes manimaculis (Anomura: Porcellanidae).</title>
        <authorList>
            <person name="Angst P."/>
        </authorList>
    </citation>
    <scope>NUCLEOTIDE SEQUENCE</scope>
    <source>
        <strain evidence="2">PB745_02</strain>
        <tissue evidence="2">Gill</tissue>
    </source>
</reference>
<dbReference type="EMBL" id="JAWZYT010002084">
    <property type="protein sequence ID" value="KAK4306829.1"/>
    <property type="molecule type" value="Genomic_DNA"/>
</dbReference>